<feature type="domain" description="Acyl-CoA dehydrogenase/oxidase C-terminal" evidence="6">
    <location>
        <begin position="205"/>
        <end position="348"/>
    </location>
</feature>
<evidence type="ECO:0000256" key="2">
    <source>
        <dbReference type="ARBA" id="ARBA00009347"/>
    </source>
</evidence>
<evidence type="ECO:0000259" key="7">
    <source>
        <dbReference type="Pfam" id="PF02771"/>
    </source>
</evidence>
<dbReference type="InterPro" id="IPR013786">
    <property type="entry name" value="AcylCoA_DH/ox_N"/>
</dbReference>
<dbReference type="PANTHER" id="PTHR43884">
    <property type="entry name" value="ACYL-COA DEHYDROGENASE"/>
    <property type="match status" value="1"/>
</dbReference>
<protein>
    <submittedName>
        <fullName evidence="8">Acyl-CoA/acyl-ACP dehydrogenase</fullName>
    </submittedName>
</protein>
<keyword evidence="4" id="KW-0274">FAD</keyword>
<dbReference type="Gene3D" id="1.20.140.10">
    <property type="entry name" value="Butyryl-CoA Dehydrogenase, subunit A, domain 3"/>
    <property type="match status" value="1"/>
</dbReference>
<dbReference type="InterPro" id="IPR009100">
    <property type="entry name" value="AcylCoA_DH/oxidase_NM_dom_sf"/>
</dbReference>
<evidence type="ECO:0000259" key="6">
    <source>
        <dbReference type="Pfam" id="PF00441"/>
    </source>
</evidence>
<evidence type="ECO:0000313" key="9">
    <source>
        <dbReference type="Proteomes" id="UP001521209"/>
    </source>
</evidence>
<dbReference type="EMBL" id="JAKGBZ010000002">
    <property type="protein sequence ID" value="MCF3945410.1"/>
    <property type="molecule type" value="Genomic_DNA"/>
</dbReference>
<reference evidence="8 9" key="1">
    <citation type="submission" date="2022-01" db="EMBL/GenBank/DDBJ databases">
        <authorList>
            <person name="Won M."/>
            <person name="Kim S.-J."/>
            <person name="Kwon S.-W."/>
        </authorList>
    </citation>
    <scope>NUCLEOTIDE SEQUENCE [LARGE SCALE GENOMIC DNA]</scope>
    <source>
        <strain evidence="8 9">KCTC 23505</strain>
    </source>
</reference>
<accession>A0ABS9DTA9</accession>
<dbReference type="SUPFAM" id="SSF56645">
    <property type="entry name" value="Acyl-CoA dehydrogenase NM domain-like"/>
    <property type="match status" value="1"/>
</dbReference>
<dbReference type="InterPro" id="IPR046373">
    <property type="entry name" value="Acyl-CoA_Oxase/DH_mid-dom_sf"/>
</dbReference>
<evidence type="ECO:0000256" key="3">
    <source>
        <dbReference type="ARBA" id="ARBA00022630"/>
    </source>
</evidence>
<evidence type="ECO:0000313" key="8">
    <source>
        <dbReference type="EMBL" id="MCF3945410.1"/>
    </source>
</evidence>
<dbReference type="Gene3D" id="1.10.540.10">
    <property type="entry name" value="Acyl-CoA dehydrogenase/oxidase, N-terminal domain"/>
    <property type="match status" value="1"/>
</dbReference>
<dbReference type="InterPro" id="IPR036250">
    <property type="entry name" value="AcylCo_DH-like_C"/>
</dbReference>
<keyword evidence="3" id="KW-0285">Flavoprotein</keyword>
<dbReference type="InterPro" id="IPR037069">
    <property type="entry name" value="AcylCoA_DH/ox_N_sf"/>
</dbReference>
<keyword evidence="9" id="KW-1185">Reference proteome</keyword>
<dbReference type="Pfam" id="PF02771">
    <property type="entry name" value="Acyl-CoA_dh_N"/>
    <property type="match status" value="1"/>
</dbReference>
<evidence type="ECO:0000256" key="4">
    <source>
        <dbReference type="ARBA" id="ARBA00022827"/>
    </source>
</evidence>
<dbReference type="PANTHER" id="PTHR43884:SF20">
    <property type="entry name" value="ACYL-COA DEHYDROGENASE FADE28"/>
    <property type="match status" value="1"/>
</dbReference>
<gene>
    <name evidence="8" type="ORF">L2A60_01760</name>
</gene>
<comment type="cofactor">
    <cofactor evidence="1">
        <name>FAD</name>
        <dbReference type="ChEBI" id="CHEBI:57692"/>
    </cofactor>
</comment>
<feature type="domain" description="Acyl-CoA dehydrogenase/oxidase N-terminal" evidence="7">
    <location>
        <begin position="9"/>
        <end position="85"/>
    </location>
</feature>
<dbReference type="Pfam" id="PF00441">
    <property type="entry name" value="Acyl-CoA_dh_1"/>
    <property type="match status" value="1"/>
</dbReference>
<name>A0ABS9DTA9_9PROT</name>
<sequence>MSVAADRSENLRMIRDSAGAVVPPGDLRRVRALRSGAPGIDRDVWREMCAMGWPGLRLPEAEGGSGLGMAEFCALVEELGRGLVPEPLIQGAFAARLLRGEALEALLAGERIVLPAWQERAGAIAAGRDAALRDGRVTGRKLFVPMASCADAFLVTTHDGLALVRADAPGVSLEIAGTQDGGHFGTLSLDDAPAEAVAAATEDAVDEALDEAALALAAYLLGAMERSFALTLDYLCTRRQFGRPIGSFQALQHRAADLGIQIALTRASVESAAATLDSAGPAAPRAAAVSRAKARAATASMLVTRQAIQLHGAIGYTDEADIGLYLRKAMVLANLHGSAAEHRARYARLLPETDHD</sequence>
<dbReference type="Gene3D" id="2.40.110.10">
    <property type="entry name" value="Butyryl-CoA Dehydrogenase, subunit A, domain 2"/>
    <property type="match status" value="1"/>
</dbReference>
<proteinExistence type="inferred from homology"/>
<evidence type="ECO:0000256" key="1">
    <source>
        <dbReference type="ARBA" id="ARBA00001974"/>
    </source>
</evidence>
<dbReference type="SUPFAM" id="SSF47203">
    <property type="entry name" value="Acyl-CoA dehydrogenase C-terminal domain-like"/>
    <property type="match status" value="1"/>
</dbReference>
<evidence type="ECO:0000256" key="5">
    <source>
        <dbReference type="ARBA" id="ARBA00023002"/>
    </source>
</evidence>
<organism evidence="8 9">
    <name type="scientific">Acidiphilium iwatense</name>
    <dbReference type="NCBI Taxonomy" id="768198"/>
    <lineage>
        <taxon>Bacteria</taxon>
        <taxon>Pseudomonadati</taxon>
        <taxon>Pseudomonadota</taxon>
        <taxon>Alphaproteobacteria</taxon>
        <taxon>Acetobacterales</taxon>
        <taxon>Acidocellaceae</taxon>
        <taxon>Acidiphilium</taxon>
    </lineage>
</organism>
<comment type="caution">
    <text evidence="8">The sequence shown here is derived from an EMBL/GenBank/DDBJ whole genome shotgun (WGS) entry which is preliminary data.</text>
</comment>
<dbReference type="Proteomes" id="UP001521209">
    <property type="component" value="Unassembled WGS sequence"/>
</dbReference>
<keyword evidence="5" id="KW-0560">Oxidoreductase</keyword>
<dbReference type="InterPro" id="IPR009075">
    <property type="entry name" value="AcylCo_DH/oxidase_C"/>
</dbReference>
<dbReference type="RefSeq" id="WP_235702649.1">
    <property type="nucleotide sequence ID" value="NZ_JAKGBZ010000002.1"/>
</dbReference>
<comment type="similarity">
    <text evidence="2">Belongs to the acyl-CoA dehydrogenase family.</text>
</comment>